<proteinExistence type="predicted"/>
<evidence type="ECO:0000256" key="2">
    <source>
        <dbReference type="ARBA" id="ARBA00022448"/>
    </source>
</evidence>
<dbReference type="PANTHER" id="PTHR37324">
    <property type="entry name" value="PTS SYSTEM GALACTITOL-SPECIFIC EIIC COMPONENT"/>
    <property type="match status" value="1"/>
</dbReference>
<evidence type="ECO:0000313" key="10">
    <source>
        <dbReference type="EMBL" id="HIX67585.1"/>
    </source>
</evidence>
<accession>A0A9D2B8V4</accession>
<reference evidence="10" key="1">
    <citation type="journal article" date="2021" name="PeerJ">
        <title>Extensive microbial diversity within the chicken gut microbiome revealed by metagenomics and culture.</title>
        <authorList>
            <person name="Gilroy R."/>
            <person name="Ravi A."/>
            <person name="Getino M."/>
            <person name="Pursley I."/>
            <person name="Horton D.L."/>
            <person name="Alikhan N.F."/>
            <person name="Baker D."/>
            <person name="Gharbi K."/>
            <person name="Hall N."/>
            <person name="Watson M."/>
            <person name="Adriaenssens E.M."/>
            <person name="Foster-Nyarko E."/>
            <person name="Jarju S."/>
            <person name="Secka A."/>
            <person name="Antonio M."/>
            <person name="Oren A."/>
            <person name="Chaudhuri R.R."/>
            <person name="La Ragione R."/>
            <person name="Hildebrand F."/>
            <person name="Pallen M.J."/>
        </authorList>
    </citation>
    <scope>NUCLEOTIDE SEQUENCE</scope>
    <source>
        <strain evidence="10">CHK191-13928</strain>
    </source>
</reference>
<dbReference type="GO" id="GO:0005886">
    <property type="term" value="C:plasma membrane"/>
    <property type="evidence" value="ECO:0007669"/>
    <property type="project" value="UniProtKB-SubCell"/>
</dbReference>
<keyword evidence="8 9" id="KW-0472">Membrane</keyword>
<keyword evidence="4" id="KW-0762">Sugar transport</keyword>
<dbReference type="AlphaFoldDB" id="A0A9D2B8V4"/>
<dbReference type="PANTHER" id="PTHR37324:SF2">
    <property type="entry name" value="PTS SYSTEM GALACTITOL-SPECIFIC EIIC COMPONENT"/>
    <property type="match status" value="1"/>
</dbReference>
<evidence type="ECO:0000256" key="6">
    <source>
        <dbReference type="ARBA" id="ARBA00022692"/>
    </source>
</evidence>
<dbReference type="EMBL" id="DXEM01000016">
    <property type="protein sequence ID" value="HIX67585.1"/>
    <property type="molecule type" value="Genomic_DNA"/>
</dbReference>
<evidence type="ECO:0000256" key="9">
    <source>
        <dbReference type="SAM" id="Phobius"/>
    </source>
</evidence>
<feature type="non-terminal residue" evidence="10">
    <location>
        <position position="117"/>
    </location>
</feature>
<evidence type="ECO:0000256" key="5">
    <source>
        <dbReference type="ARBA" id="ARBA00022683"/>
    </source>
</evidence>
<dbReference type="Pfam" id="PF03611">
    <property type="entry name" value="EIIC-GAT"/>
    <property type="match status" value="1"/>
</dbReference>
<evidence type="ECO:0000256" key="8">
    <source>
        <dbReference type="ARBA" id="ARBA00023136"/>
    </source>
</evidence>
<dbReference type="InterPro" id="IPR013853">
    <property type="entry name" value="EIIC-GAT"/>
</dbReference>
<comment type="caution">
    <text evidence="10">The sequence shown here is derived from an EMBL/GenBank/DDBJ whole genome shotgun (WGS) entry which is preliminary data.</text>
</comment>
<name>A0A9D2B8V4_9FIRM</name>
<protein>
    <submittedName>
        <fullName evidence="10">PTS galactitol transporter subunit IIC</fullName>
    </submittedName>
</protein>
<keyword evidence="3" id="KW-1003">Cell membrane</keyword>
<dbReference type="GO" id="GO:0009401">
    <property type="term" value="P:phosphoenolpyruvate-dependent sugar phosphotransferase system"/>
    <property type="evidence" value="ECO:0007669"/>
    <property type="project" value="UniProtKB-KW"/>
</dbReference>
<evidence type="ECO:0000256" key="3">
    <source>
        <dbReference type="ARBA" id="ARBA00022475"/>
    </source>
</evidence>
<evidence type="ECO:0000256" key="4">
    <source>
        <dbReference type="ARBA" id="ARBA00022597"/>
    </source>
</evidence>
<keyword evidence="2" id="KW-0813">Transport</keyword>
<keyword evidence="5" id="KW-0598">Phosphotransferase system</keyword>
<evidence type="ECO:0000313" key="11">
    <source>
        <dbReference type="Proteomes" id="UP000886721"/>
    </source>
</evidence>
<reference evidence="10" key="2">
    <citation type="submission" date="2021-04" db="EMBL/GenBank/DDBJ databases">
        <authorList>
            <person name="Gilroy R."/>
        </authorList>
    </citation>
    <scope>NUCLEOTIDE SEQUENCE</scope>
    <source>
        <strain evidence="10">CHK191-13928</strain>
    </source>
</reference>
<organism evidence="10 11">
    <name type="scientific">Candidatus Anaerostipes excrementavium</name>
    <dbReference type="NCBI Taxonomy" id="2838463"/>
    <lineage>
        <taxon>Bacteria</taxon>
        <taxon>Bacillati</taxon>
        <taxon>Bacillota</taxon>
        <taxon>Clostridia</taxon>
        <taxon>Lachnospirales</taxon>
        <taxon>Lachnospiraceae</taxon>
        <taxon>Anaerostipes</taxon>
    </lineage>
</organism>
<sequence length="117" mass="12534">MFVINFILDCGASVMLPIIIFILGVIMKAGVGKSFKAGVTIGIGFTGINLVTGLLSDQLGPVAQQMTERLGLHMDIIDIGWPAMSSITWAWSAAGLMIPICLIVNIVLLSLKWTKTM</sequence>
<feature type="transmembrane region" description="Helical" evidence="9">
    <location>
        <begin position="6"/>
        <end position="26"/>
    </location>
</feature>
<dbReference type="Proteomes" id="UP000886721">
    <property type="component" value="Unassembled WGS sequence"/>
</dbReference>
<evidence type="ECO:0000256" key="7">
    <source>
        <dbReference type="ARBA" id="ARBA00022989"/>
    </source>
</evidence>
<keyword evidence="6 9" id="KW-0812">Transmembrane</keyword>
<dbReference type="GO" id="GO:0015577">
    <property type="term" value="F:galactitol transmembrane transporter activity"/>
    <property type="evidence" value="ECO:0007669"/>
    <property type="project" value="InterPro"/>
</dbReference>
<dbReference type="InterPro" id="IPR004703">
    <property type="entry name" value="PTS_sugar-sp_permease"/>
</dbReference>
<gene>
    <name evidence="10" type="ORF">H9735_05585</name>
</gene>
<feature type="transmembrane region" description="Helical" evidence="9">
    <location>
        <begin position="89"/>
        <end position="111"/>
    </location>
</feature>
<evidence type="ECO:0000256" key="1">
    <source>
        <dbReference type="ARBA" id="ARBA00004651"/>
    </source>
</evidence>
<keyword evidence="7 9" id="KW-1133">Transmembrane helix</keyword>
<comment type="subcellular location">
    <subcellularLocation>
        <location evidence="1">Cell membrane</location>
        <topology evidence="1">Multi-pass membrane protein</topology>
    </subcellularLocation>
</comment>
<feature type="transmembrane region" description="Helical" evidence="9">
    <location>
        <begin position="38"/>
        <end position="56"/>
    </location>
</feature>